<dbReference type="GO" id="GO:0006412">
    <property type="term" value="P:translation"/>
    <property type="evidence" value="ECO:0007669"/>
    <property type="project" value="InterPro"/>
</dbReference>
<reference evidence="7" key="1">
    <citation type="submission" date="2020-07" db="EMBL/GenBank/DDBJ databases">
        <authorList>
            <person name="Nieuwenhuis M."/>
            <person name="Van De Peppel L.J.J."/>
        </authorList>
    </citation>
    <scope>NUCLEOTIDE SEQUENCE</scope>
    <source>
        <strain evidence="7">AP01</strain>
        <tissue evidence="7">Mycelium</tissue>
    </source>
</reference>
<evidence type="ECO:0000256" key="3">
    <source>
        <dbReference type="ARBA" id="ARBA00023274"/>
    </source>
</evidence>
<dbReference type="Pfam" id="PF00327">
    <property type="entry name" value="Ribosomal_L30"/>
    <property type="match status" value="1"/>
</dbReference>
<keyword evidence="3" id="KW-0687">Ribonucleoprotein</keyword>
<evidence type="ECO:0000259" key="6">
    <source>
        <dbReference type="Pfam" id="PF00327"/>
    </source>
</evidence>
<dbReference type="GO" id="GO:0015934">
    <property type="term" value="C:large ribosomal subunit"/>
    <property type="evidence" value="ECO:0007669"/>
    <property type="project" value="InterPro"/>
</dbReference>
<dbReference type="PANTHER" id="PTHR15892:SF2">
    <property type="entry name" value="LARGE RIBOSOMAL SUBUNIT PROTEIN UL30M"/>
    <property type="match status" value="1"/>
</dbReference>
<proteinExistence type="inferred from homology"/>
<organism evidence="7 8">
    <name type="scientific">Asterophora parasitica</name>
    <dbReference type="NCBI Taxonomy" id="117018"/>
    <lineage>
        <taxon>Eukaryota</taxon>
        <taxon>Fungi</taxon>
        <taxon>Dikarya</taxon>
        <taxon>Basidiomycota</taxon>
        <taxon>Agaricomycotina</taxon>
        <taxon>Agaricomycetes</taxon>
        <taxon>Agaricomycetidae</taxon>
        <taxon>Agaricales</taxon>
        <taxon>Tricholomatineae</taxon>
        <taxon>Lyophyllaceae</taxon>
        <taxon>Asterophora</taxon>
    </lineage>
</organism>
<evidence type="ECO:0000256" key="2">
    <source>
        <dbReference type="ARBA" id="ARBA00022980"/>
    </source>
</evidence>
<dbReference type="SUPFAM" id="SSF55129">
    <property type="entry name" value="Ribosomal protein L30p/L7e"/>
    <property type="match status" value="1"/>
</dbReference>
<dbReference type="PANTHER" id="PTHR15892">
    <property type="entry name" value="MITOCHONDRIAL RIBOSOMAL PROTEIN L30"/>
    <property type="match status" value="1"/>
</dbReference>
<comment type="similarity">
    <text evidence="1">Belongs to the universal ribosomal protein uL30 family.</text>
</comment>
<feature type="region of interest" description="Disordered" evidence="5">
    <location>
        <begin position="19"/>
        <end position="45"/>
    </location>
</feature>
<dbReference type="InterPro" id="IPR005996">
    <property type="entry name" value="Ribosomal_uL30_bac-type"/>
</dbReference>
<sequence>MASILSSRRLLQTQWRNASRSLTTATATASTSAPPPTPSDHEPNTHYKITLRRSAISLGDKIKGTLISLGIHRRMQTVYHRHTPEAAGKILRVKELVEVHNVPASQVRTASEQRLERKAKRGYKITGRREVLL</sequence>
<dbReference type="Gene3D" id="3.30.1390.20">
    <property type="entry name" value="Ribosomal protein L30, ferredoxin-like fold domain"/>
    <property type="match status" value="1"/>
</dbReference>
<gene>
    <name evidence="7" type="ORF">DXG03_006420</name>
</gene>
<comment type="caution">
    <text evidence="7">The sequence shown here is derived from an EMBL/GenBank/DDBJ whole genome shotgun (WGS) entry which is preliminary data.</text>
</comment>
<keyword evidence="8" id="KW-1185">Reference proteome</keyword>
<dbReference type="AlphaFoldDB" id="A0A9P7KC95"/>
<evidence type="ECO:0000256" key="4">
    <source>
        <dbReference type="ARBA" id="ARBA00035281"/>
    </source>
</evidence>
<accession>A0A9P7KC95</accession>
<protein>
    <recommendedName>
        <fullName evidence="4">Large ribosomal subunit protein uL30m</fullName>
    </recommendedName>
</protein>
<dbReference type="Proteomes" id="UP000775547">
    <property type="component" value="Unassembled WGS sequence"/>
</dbReference>
<dbReference type="GO" id="GO:0005739">
    <property type="term" value="C:mitochondrion"/>
    <property type="evidence" value="ECO:0007669"/>
    <property type="project" value="TreeGrafter"/>
</dbReference>
<evidence type="ECO:0000313" key="7">
    <source>
        <dbReference type="EMBL" id="KAG5645358.1"/>
    </source>
</evidence>
<dbReference type="OrthoDB" id="509901at2759"/>
<dbReference type="InterPro" id="IPR036919">
    <property type="entry name" value="Ribo_uL30_ferredoxin-like_sf"/>
</dbReference>
<reference evidence="7" key="2">
    <citation type="submission" date="2021-10" db="EMBL/GenBank/DDBJ databases">
        <title>Phylogenomics reveals ancestral predisposition of the termite-cultivated fungus Termitomyces towards a domesticated lifestyle.</title>
        <authorList>
            <person name="Auxier B."/>
            <person name="Grum-Grzhimaylo A."/>
            <person name="Cardenas M.E."/>
            <person name="Lodge J.D."/>
            <person name="Laessoe T."/>
            <person name="Pedersen O."/>
            <person name="Smith M.E."/>
            <person name="Kuyper T.W."/>
            <person name="Franco-Molano E.A."/>
            <person name="Baroni T.J."/>
            <person name="Aanen D.K."/>
        </authorList>
    </citation>
    <scope>NUCLEOTIDE SEQUENCE</scope>
    <source>
        <strain evidence="7">AP01</strain>
        <tissue evidence="7">Mycelium</tissue>
    </source>
</reference>
<dbReference type="GO" id="GO:0003735">
    <property type="term" value="F:structural constituent of ribosome"/>
    <property type="evidence" value="ECO:0007669"/>
    <property type="project" value="InterPro"/>
</dbReference>
<evidence type="ECO:0000256" key="1">
    <source>
        <dbReference type="ARBA" id="ARBA00007594"/>
    </source>
</evidence>
<evidence type="ECO:0000256" key="5">
    <source>
        <dbReference type="SAM" id="MobiDB-lite"/>
    </source>
</evidence>
<dbReference type="InterPro" id="IPR016082">
    <property type="entry name" value="Ribosomal_uL30_ferredoxin-like"/>
</dbReference>
<dbReference type="EMBL" id="JABCKV010000042">
    <property type="protein sequence ID" value="KAG5645358.1"/>
    <property type="molecule type" value="Genomic_DNA"/>
</dbReference>
<evidence type="ECO:0000313" key="8">
    <source>
        <dbReference type="Proteomes" id="UP000775547"/>
    </source>
</evidence>
<feature type="compositionally biased region" description="Low complexity" evidence="5">
    <location>
        <begin position="23"/>
        <end position="32"/>
    </location>
</feature>
<keyword evidence="2" id="KW-0689">Ribosomal protein</keyword>
<feature type="domain" description="Large ribosomal subunit protein uL30-like ferredoxin-like fold" evidence="6">
    <location>
        <begin position="47"/>
        <end position="97"/>
    </location>
</feature>
<name>A0A9P7KC95_9AGAR</name>